<sequence>MRTLLRQAAVIAGLALPVVHAGEVEVLHYWTSGGEAAALDVLKQQISAEGHQWQDFVIAGGGGGNAMAELQSRVLKGRPPAAAQIKGLDIQRWARLGFLEDLNNIAEQQQWDNKLPPVVADVMKHGDQYVAVPVNVHRTNWLWVNKPLLDRLNISAPQTWEEFDVAAEAIRAAGYQVIAQGDQPWQHATLFETIALSIGGPEYYQAAYVDHDFSALKSSTTEAVFERYFKLLNWITFDDQNEWNENTAKVINGEAAFQIMGDWAKGEFKNAGLTPREDYLCVPVPGTAGQFLFNIDSFAIFQLRDVENSQIEAQNALVQNIMSESFQRTFNQNKGSIPARTDMSMADFDACARSSMNDFLAASANNALKPSIAHGLATTGTVQQYFYEKIAELTATPTTPADASSQLAKAIRYGLYVIK</sequence>
<gene>
    <name evidence="8" type="ORF">MED297_10846</name>
</gene>
<reference evidence="8 9" key="1">
    <citation type="submission" date="2006-02" db="EMBL/GenBank/DDBJ databases">
        <authorList>
            <person name="Pinhassi J."/>
            <person name="Pedros-Alio C."/>
            <person name="Ferriera S."/>
            <person name="Johnson J."/>
            <person name="Kravitz S."/>
            <person name="Halpern A."/>
            <person name="Remington K."/>
            <person name="Beeson K."/>
            <person name="Tran B."/>
            <person name="Rogers Y.-H."/>
            <person name="Friedman R."/>
            <person name="Venter J.C."/>
        </authorList>
    </citation>
    <scope>NUCLEOTIDE SEQUENCE [LARGE SCALE GENOMIC DNA]</scope>
    <source>
        <strain evidence="8 9">MED297</strain>
    </source>
</reference>
<evidence type="ECO:0000313" key="9">
    <source>
        <dbReference type="Proteomes" id="UP000005953"/>
    </source>
</evidence>
<evidence type="ECO:0000256" key="6">
    <source>
        <dbReference type="ARBA" id="ARBA00049753"/>
    </source>
</evidence>
<dbReference type="PANTHER" id="PTHR43649:SF28">
    <property type="entry name" value="BINDING PROTEIN COMPONENT OF ABC SUGAR TRANSPORTER-RELATED"/>
    <property type="match status" value="1"/>
</dbReference>
<comment type="caution">
    <text evidence="8">The sequence shown here is derived from an EMBL/GenBank/DDBJ whole genome shotgun (WGS) entry which is preliminary data.</text>
</comment>
<evidence type="ECO:0000256" key="5">
    <source>
        <dbReference type="ARBA" id="ARBA00049629"/>
    </source>
</evidence>
<dbReference type="InterPro" id="IPR006059">
    <property type="entry name" value="SBP"/>
</dbReference>
<evidence type="ECO:0000256" key="4">
    <source>
        <dbReference type="ARBA" id="ARBA00022729"/>
    </source>
</evidence>
<dbReference type="AlphaFoldDB" id="A4BAP7"/>
<dbReference type="SUPFAM" id="SSF53850">
    <property type="entry name" value="Periplasmic binding protein-like II"/>
    <property type="match status" value="1"/>
</dbReference>
<keyword evidence="8" id="KW-0762">Sugar transport</keyword>
<name>A4BAP7_9GAMM</name>
<comment type="subcellular location">
    <subcellularLocation>
        <location evidence="1">Periplasm</location>
    </subcellularLocation>
</comment>
<evidence type="ECO:0000256" key="1">
    <source>
        <dbReference type="ARBA" id="ARBA00004418"/>
    </source>
</evidence>
<dbReference type="EMBL" id="AAOE01000002">
    <property type="protein sequence ID" value="EAR11003.1"/>
    <property type="molecule type" value="Genomic_DNA"/>
</dbReference>
<keyword evidence="3" id="KW-0813">Transport</keyword>
<organism evidence="8 9">
    <name type="scientific">Reinekea blandensis MED297</name>
    <dbReference type="NCBI Taxonomy" id="314283"/>
    <lineage>
        <taxon>Bacteria</taxon>
        <taxon>Pseudomonadati</taxon>
        <taxon>Pseudomonadota</taxon>
        <taxon>Gammaproteobacteria</taxon>
        <taxon>Oceanospirillales</taxon>
        <taxon>Saccharospirillaceae</taxon>
        <taxon>Reinekea</taxon>
    </lineage>
</organism>
<proteinExistence type="inferred from homology"/>
<dbReference type="InterPro" id="IPR050490">
    <property type="entry name" value="Bact_solute-bd_prot1"/>
</dbReference>
<dbReference type="Pfam" id="PF01547">
    <property type="entry name" value="SBP_bac_1"/>
    <property type="match status" value="1"/>
</dbReference>
<evidence type="ECO:0000256" key="7">
    <source>
        <dbReference type="SAM" id="SignalP"/>
    </source>
</evidence>
<dbReference type="Gene3D" id="3.40.190.10">
    <property type="entry name" value="Periplasmic binding protein-like II"/>
    <property type="match status" value="2"/>
</dbReference>
<dbReference type="GO" id="GO:0042597">
    <property type="term" value="C:periplasmic space"/>
    <property type="evidence" value="ECO:0007669"/>
    <property type="project" value="UniProtKB-SubCell"/>
</dbReference>
<dbReference type="OrthoDB" id="5580590at2"/>
<accession>A4BAP7</accession>
<keyword evidence="9" id="KW-1185">Reference proteome</keyword>
<dbReference type="RefSeq" id="WP_008041661.1">
    <property type="nucleotide sequence ID" value="NZ_CH724149.1"/>
</dbReference>
<keyword evidence="4 7" id="KW-0732">Signal</keyword>
<evidence type="ECO:0000256" key="3">
    <source>
        <dbReference type="ARBA" id="ARBA00022448"/>
    </source>
</evidence>
<dbReference type="PANTHER" id="PTHR43649">
    <property type="entry name" value="ARABINOSE-BINDING PROTEIN-RELATED"/>
    <property type="match status" value="1"/>
</dbReference>
<dbReference type="STRING" id="314283.MED297_10846"/>
<evidence type="ECO:0000313" key="8">
    <source>
        <dbReference type="EMBL" id="EAR11003.1"/>
    </source>
</evidence>
<comment type="similarity">
    <text evidence="2">Belongs to the bacterial solute-binding protein 1 family.</text>
</comment>
<comment type="function">
    <text evidence="5">Part of a binding-protein-dependent transport system for a sugar.</text>
</comment>
<protein>
    <recommendedName>
        <fullName evidence="6">Probable sugar-binding periplasmic protein</fullName>
    </recommendedName>
</protein>
<dbReference type="Proteomes" id="UP000005953">
    <property type="component" value="Unassembled WGS sequence"/>
</dbReference>
<evidence type="ECO:0000256" key="2">
    <source>
        <dbReference type="ARBA" id="ARBA00008520"/>
    </source>
</evidence>
<feature type="signal peptide" evidence="7">
    <location>
        <begin position="1"/>
        <end position="21"/>
    </location>
</feature>
<dbReference type="HOGENOM" id="CLU_031285_15_0_6"/>
<feature type="chain" id="PRO_5002664974" description="Probable sugar-binding periplasmic protein" evidence="7">
    <location>
        <begin position="22"/>
        <end position="419"/>
    </location>
</feature>